<organism evidence="1 2">
    <name type="scientific">Meloidogyne hapla</name>
    <name type="common">Root-knot nematode worm</name>
    <dbReference type="NCBI Taxonomy" id="6305"/>
    <lineage>
        <taxon>Eukaryota</taxon>
        <taxon>Metazoa</taxon>
        <taxon>Ecdysozoa</taxon>
        <taxon>Nematoda</taxon>
        <taxon>Chromadorea</taxon>
        <taxon>Rhabditida</taxon>
        <taxon>Tylenchina</taxon>
        <taxon>Tylenchomorpha</taxon>
        <taxon>Tylenchoidea</taxon>
        <taxon>Meloidogynidae</taxon>
        <taxon>Meloidogyninae</taxon>
        <taxon>Meloidogyne</taxon>
    </lineage>
</organism>
<evidence type="ECO:0000313" key="2">
    <source>
        <dbReference type="WBParaSite" id="MhA1_Contig357.frz3.gene29"/>
    </source>
</evidence>
<reference evidence="2" key="1">
    <citation type="submission" date="2016-11" db="UniProtKB">
        <authorList>
            <consortium name="WormBaseParasite"/>
        </authorList>
    </citation>
    <scope>IDENTIFICATION</scope>
</reference>
<dbReference type="WBParaSite" id="MhA1_Contig357.frz3.gene29">
    <property type="protein sequence ID" value="MhA1_Contig357.frz3.gene29"/>
    <property type="gene ID" value="MhA1_Contig357.frz3.gene29"/>
</dbReference>
<dbReference type="AlphaFoldDB" id="A0A1I8BNW4"/>
<name>A0A1I8BNW4_MELHA</name>
<accession>A0A1I8BNW4</accession>
<evidence type="ECO:0000313" key="1">
    <source>
        <dbReference type="Proteomes" id="UP000095281"/>
    </source>
</evidence>
<dbReference type="Proteomes" id="UP000095281">
    <property type="component" value="Unplaced"/>
</dbReference>
<sequence>MYFTNFEQIDFYALPTHVGGAFKINGIIDNVYEWIYAKSGESEKDPKKERNERLAQISLTLYALHGFAHLLHVAWPIAMHILWRRRCNESIYYDKYNTKYSYINFINSKGEDLFTESGSNWLTVFLKRYISTINEEKKRSLRALRTNSETGTRSFHTDLWFWFYFGLNDGELDKKLVKNMPEVRPVPPPLQGLFILIPCIFSNKIMF</sequence>
<proteinExistence type="predicted"/>
<keyword evidence="1" id="KW-1185">Reference proteome</keyword>
<protein>
    <submittedName>
        <fullName evidence="2">Uncharacterized protein</fullName>
    </submittedName>
</protein>